<dbReference type="PROSITE" id="PS50935">
    <property type="entry name" value="SSB"/>
    <property type="match status" value="1"/>
</dbReference>
<comment type="caution">
    <text evidence="3">The sequence shown here is derived from an EMBL/GenBank/DDBJ whole genome shotgun (WGS) entry which is preliminary data.</text>
</comment>
<evidence type="ECO:0000256" key="2">
    <source>
        <dbReference type="PROSITE-ProRule" id="PRU00252"/>
    </source>
</evidence>
<accession>A0ABS3N7T2</accession>
<dbReference type="RefSeq" id="WP_207981271.1">
    <property type="nucleotide sequence ID" value="NZ_JAGDEL010000022.1"/>
</dbReference>
<name>A0ABS3N7T2_9BACI</name>
<proteinExistence type="predicted"/>
<dbReference type="GO" id="GO:0003677">
    <property type="term" value="F:DNA binding"/>
    <property type="evidence" value="ECO:0007669"/>
    <property type="project" value="UniProtKB-KW"/>
</dbReference>
<gene>
    <name evidence="3" type="ORF">I7822_22255</name>
</gene>
<evidence type="ECO:0000313" key="4">
    <source>
        <dbReference type="Proteomes" id="UP000663981"/>
    </source>
</evidence>
<keyword evidence="1 2" id="KW-0238">DNA-binding</keyword>
<reference evidence="3 4" key="1">
    <citation type="submission" date="2021-03" db="EMBL/GenBank/DDBJ databases">
        <title>Whole genome sequence of Metabacillus bambusae BG109.</title>
        <authorList>
            <person name="Jeong J.W."/>
        </authorList>
    </citation>
    <scope>NUCLEOTIDE SEQUENCE [LARGE SCALE GENOMIC DNA]</scope>
    <source>
        <strain evidence="3 4">BG109</strain>
    </source>
</reference>
<dbReference type="Gene3D" id="2.40.50.140">
    <property type="entry name" value="Nucleic acid-binding proteins"/>
    <property type="match status" value="2"/>
</dbReference>
<dbReference type="Proteomes" id="UP000663981">
    <property type="component" value="Unassembled WGS sequence"/>
</dbReference>
<evidence type="ECO:0000256" key="1">
    <source>
        <dbReference type="ARBA" id="ARBA00023125"/>
    </source>
</evidence>
<evidence type="ECO:0000313" key="3">
    <source>
        <dbReference type="EMBL" id="MBO1514351.1"/>
    </source>
</evidence>
<dbReference type="InterPro" id="IPR012340">
    <property type="entry name" value="NA-bd_OB-fold"/>
</dbReference>
<keyword evidence="4" id="KW-1185">Reference proteome</keyword>
<protein>
    <submittedName>
        <fullName evidence="3">Single-stranded DNA-binding protein</fullName>
    </submittedName>
</protein>
<dbReference type="InterPro" id="IPR000424">
    <property type="entry name" value="Primosome_PriB/ssb"/>
</dbReference>
<sequence length="310" mass="36380">MNKNKITLTGTIMNMANFCKYIPNPIVTFDLQVFRRKKKNEIEPKFDLVPIVVFNDEEFHKKFKNGDRLKVIGELQSRNYTIDNYAVNEQLENAVTNYVDLFENVPSRQVPMNKKREMVEWSHLIDTGLIPTIPKDSLFLENGQKSSESKDKYVYRIDKDMILYKETQHVAYEVIIDKGYEKLEVPLNIDKGDLNIAELTGRVTKKNSYKNRSNYYSTSINVETKSTILPNRTFYSNAFIWEYEKLSKSKEIQVNDRISLKGRLQSRDYTKEISIRKKTLSGNKKKLIILKTFTTREISISNYTLSNKYK</sequence>
<organism evidence="3 4">
    <name type="scientific">Metabacillus bambusae</name>
    <dbReference type="NCBI Taxonomy" id="2795218"/>
    <lineage>
        <taxon>Bacteria</taxon>
        <taxon>Bacillati</taxon>
        <taxon>Bacillota</taxon>
        <taxon>Bacilli</taxon>
        <taxon>Bacillales</taxon>
        <taxon>Bacillaceae</taxon>
        <taxon>Metabacillus</taxon>
    </lineage>
</organism>
<dbReference type="EMBL" id="JAGDEL010000022">
    <property type="protein sequence ID" value="MBO1514351.1"/>
    <property type="molecule type" value="Genomic_DNA"/>
</dbReference>